<dbReference type="EMBL" id="VUNF01000037">
    <property type="protein sequence ID" value="MST78629.1"/>
    <property type="molecule type" value="Genomic_DNA"/>
</dbReference>
<sequence>MIMKQIETLVFDYGGVIVNIDDASVVKAMESLGVTAFKRLIHVRKIKRLMHQYINGLVAEAETLKEMLSLCRKGTTTGDIEKVLEELCGNLPVERLEALVKLRKRYKVYLLSNINDTLWQKSVSQMNQLGYSTEEMFDEVFLSYAMRKEKPSVEIYEEMTQKTGLNPATTLYFDDRAENAEAGRNFGFQSVLVKTNHLEEHQEWQEINKNIKE</sequence>
<dbReference type="InterPro" id="IPR023198">
    <property type="entry name" value="PGP-like_dom2"/>
</dbReference>
<dbReference type="Proteomes" id="UP000450161">
    <property type="component" value="Unassembled WGS sequence"/>
</dbReference>
<dbReference type="PANTHER" id="PTHR43611">
    <property type="entry name" value="ALPHA-D-GLUCOSE 1-PHOSPHATE PHOSPHATASE"/>
    <property type="match status" value="1"/>
</dbReference>
<dbReference type="NCBIfam" id="TIGR01509">
    <property type="entry name" value="HAD-SF-IA-v3"/>
    <property type="match status" value="1"/>
</dbReference>
<proteinExistence type="predicted"/>
<organism evidence="1 2">
    <name type="scientific">Segatella copri</name>
    <dbReference type="NCBI Taxonomy" id="165179"/>
    <lineage>
        <taxon>Bacteria</taxon>
        <taxon>Pseudomonadati</taxon>
        <taxon>Bacteroidota</taxon>
        <taxon>Bacteroidia</taxon>
        <taxon>Bacteroidales</taxon>
        <taxon>Prevotellaceae</taxon>
        <taxon>Segatella</taxon>
    </lineage>
</organism>
<dbReference type="InterPro" id="IPR023214">
    <property type="entry name" value="HAD_sf"/>
</dbReference>
<dbReference type="Gene3D" id="1.10.150.240">
    <property type="entry name" value="Putative phosphatase, domain 2"/>
    <property type="match status" value="1"/>
</dbReference>
<accession>A0A6I2U4E7</accession>
<protein>
    <submittedName>
        <fullName evidence="1">HAD-IA family hydrolase</fullName>
    </submittedName>
</protein>
<dbReference type="InterPro" id="IPR006439">
    <property type="entry name" value="HAD-SF_hydro_IA"/>
</dbReference>
<evidence type="ECO:0000313" key="2">
    <source>
        <dbReference type="Proteomes" id="UP000450161"/>
    </source>
</evidence>
<dbReference type="SUPFAM" id="SSF56784">
    <property type="entry name" value="HAD-like"/>
    <property type="match status" value="1"/>
</dbReference>
<dbReference type="GO" id="GO:0016787">
    <property type="term" value="F:hydrolase activity"/>
    <property type="evidence" value="ECO:0007669"/>
    <property type="project" value="UniProtKB-KW"/>
</dbReference>
<dbReference type="PANTHER" id="PTHR43611:SF3">
    <property type="entry name" value="FLAVIN MONONUCLEOTIDE HYDROLASE 1, CHLOROPLATIC"/>
    <property type="match status" value="1"/>
</dbReference>
<evidence type="ECO:0000313" key="1">
    <source>
        <dbReference type="EMBL" id="MST78629.1"/>
    </source>
</evidence>
<name>A0A6I2U4E7_9BACT</name>
<dbReference type="Pfam" id="PF00702">
    <property type="entry name" value="Hydrolase"/>
    <property type="match status" value="1"/>
</dbReference>
<reference evidence="1 2" key="1">
    <citation type="submission" date="2019-08" db="EMBL/GenBank/DDBJ databases">
        <title>In-depth cultivation of the pig gut microbiome towards novel bacterial diversity and tailored functional studies.</title>
        <authorList>
            <person name="Wylensek D."/>
            <person name="Hitch T.C.A."/>
            <person name="Clavel T."/>
        </authorList>
    </citation>
    <scope>NUCLEOTIDE SEQUENCE [LARGE SCALE GENOMIC DNA]</scope>
    <source>
        <strain evidence="1 2">LKV-178-WT-2C</strain>
    </source>
</reference>
<comment type="caution">
    <text evidence="1">The sequence shown here is derived from an EMBL/GenBank/DDBJ whole genome shotgun (WGS) entry which is preliminary data.</text>
</comment>
<dbReference type="SFLD" id="SFLDS00003">
    <property type="entry name" value="Haloacid_Dehalogenase"/>
    <property type="match status" value="1"/>
</dbReference>
<dbReference type="Gene3D" id="3.40.50.1000">
    <property type="entry name" value="HAD superfamily/HAD-like"/>
    <property type="match status" value="1"/>
</dbReference>
<dbReference type="InterPro" id="IPR036412">
    <property type="entry name" value="HAD-like_sf"/>
</dbReference>
<dbReference type="SFLD" id="SFLDG01129">
    <property type="entry name" value="C1.5:_HAD__Beta-PGM__Phosphata"/>
    <property type="match status" value="1"/>
</dbReference>
<gene>
    <name evidence="1" type="ORF">FYJ72_13465</name>
</gene>
<dbReference type="AlphaFoldDB" id="A0A6I2U4E7"/>
<keyword evidence="1" id="KW-0378">Hydrolase</keyword>